<evidence type="ECO:0000313" key="2">
    <source>
        <dbReference type="EMBL" id="KAJ7770060.1"/>
    </source>
</evidence>
<feature type="compositionally biased region" description="Basic and acidic residues" evidence="1">
    <location>
        <begin position="63"/>
        <end position="80"/>
    </location>
</feature>
<proteinExistence type="predicted"/>
<dbReference type="EMBL" id="JARKIB010000017">
    <property type="protein sequence ID" value="KAJ7770060.1"/>
    <property type="molecule type" value="Genomic_DNA"/>
</dbReference>
<dbReference type="Proteomes" id="UP001215598">
    <property type="component" value="Unassembled WGS sequence"/>
</dbReference>
<name>A0AAD7JR50_9AGAR</name>
<protein>
    <submittedName>
        <fullName evidence="2">Uncharacterized protein</fullName>
    </submittedName>
</protein>
<organism evidence="2 3">
    <name type="scientific">Mycena metata</name>
    <dbReference type="NCBI Taxonomy" id="1033252"/>
    <lineage>
        <taxon>Eukaryota</taxon>
        <taxon>Fungi</taxon>
        <taxon>Dikarya</taxon>
        <taxon>Basidiomycota</taxon>
        <taxon>Agaricomycotina</taxon>
        <taxon>Agaricomycetes</taxon>
        <taxon>Agaricomycetidae</taxon>
        <taxon>Agaricales</taxon>
        <taxon>Marasmiineae</taxon>
        <taxon>Mycenaceae</taxon>
        <taxon>Mycena</taxon>
    </lineage>
</organism>
<dbReference type="AlphaFoldDB" id="A0AAD7JR50"/>
<reference evidence="2" key="1">
    <citation type="submission" date="2023-03" db="EMBL/GenBank/DDBJ databases">
        <title>Massive genome expansion in bonnet fungi (Mycena s.s.) driven by repeated elements and novel gene families across ecological guilds.</title>
        <authorList>
            <consortium name="Lawrence Berkeley National Laboratory"/>
            <person name="Harder C.B."/>
            <person name="Miyauchi S."/>
            <person name="Viragh M."/>
            <person name="Kuo A."/>
            <person name="Thoen E."/>
            <person name="Andreopoulos B."/>
            <person name="Lu D."/>
            <person name="Skrede I."/>
            <person name="Drula E."/>
            <person name="Henrissat B."/>
            <person name="Morin E."/>
            <person name="Kohler A."/>
            <person name="Barry K."/>
            <person name="LaButti K."/>
            <person name="Morin E."/>
            <person name="Salamov A."/>
            <person name="Lipzen A."/>
            <person name="Mereny Z."/>
            <person name="Hegedus B."/>
            <person name="Baldrian P."/>
            <person name="Stursova M."/>
            <person name="Weitz H."/>
            <person name="Taylor A."/>
            <person name="Grigoriev I.V."/>
            <person name="Nagy L.G."/>
            <person name="Martin F."/>
            <person name="Kauserud H."/>
        </authorList>
    </citation>
    <scope>NUCLEOTIDE SEQUENCE</scope>
    <source>
        <strain evidence="2">CBHHK182m</strain>
    </source>
</reference>
<keyword evidence="3" id="KW-1185">Reference proteome</keyword>
<sequence length="177" mass="19906">MEALYGGLYNKPAYHTALDMWAEVVEEAGCSKAELAYRWDWKAGRWRPVEALYCACRRVRDGDRKEKGGRSGGAEQRDQCGGDETGDVVEGRKPGTWQLPGRAGQVAAAGRYRGWRGGLAREEEKRAGLRRRRQSRLVVRIQGFKMLQESPRNVSAAFFAATISRILAKWEPYGLRG</sequence>
<evidence type="ECO:0000256" key="1">
    <source>
        <dbReference type="SAM" id="MobiDB-lite"/>
    </source>
</evidence>
<evidence type="ECO:0000313" key="3">
    <source>
        <dbReference type="Proteomes" id="UP001215598"/>
    </source>
</evidence>
<accession>A0AAD7JR50</accession>
<comment type="caution">
    <text evidence="2">The sequence shown here is derived from an EMBL/GenBank/DDBJ whole genome shotgun (WGS) entry which is preliminary data.</text>
</comment>
<feature type="region of interest" description="Disordered" evidence="1">
    <location>
        <begin position="63"/>
        <end position="100"/>
    </location>
</feature>
<gene>
    <name evidence="2" type="ORF">B0H16DRAFT_1777138</name>
</gene>